<feature type="repeat" description="WD" evidence="5">
    <location>
        <begin position="280"/>
        <end position="321"/>
    </location>
</feature>
<evidence type="ECO:0000313" key="7">
    <source>
        <dbReference type="Proteomes" id="UP000676336"/>
    </source>
</evidence>
<dbReference type="HAMAP" id="MF_00163">
    <property type="entry name" value="Pep_deformylase"/>
    <property type="match status" value="1"/>
</dbReference>
<evidence type="ECO:0000256" key="2">
    <source>
        <dbReference type="ARBA" id="ARBA00012175"/>
    </source>
</evidence>
<dbReference type="EMBL" id="CAJOBI010003652">
    <property type="protein sequence ID" value="CAF3976413.1"/>
    <property type="molecule type" value="Genomic_DNA"/>
</dbReference>
<protein>
    <recommendedName>
        <fullName evidence="2">peptide deformylase</fullName>
        <ecNumber evidence="2">3.5.1.88</ecNumber>
    </recommendedName>
</protein>
<dbReference type="Pfam" id="PF01327">
    <property type="entry name" value="Pep_deformylase"/>
    <property type="match status" value="1"/>
</dbReference>
<dbReference type="InterPro" id="IPR001680">
    <property type="entry name" value="WD40_rpt"/>
</dbReference>
<dbReference type="Gene3D" id="3.90.45.10">
    <property type="entry name" value="Peptide deformylase"/>
    <property type="match status" value="1"/>
</dbReference>
<dbReference type="Proteomes" id="UP000676336">
    <property type="component" value="Unassembled WGS sequence"/>
</dbReference>
<dbReference type="EC" id="3.5.1.88" evidence="2"/>
<proteinExistence type="inferred from homology"/>
<dbReference type="PANTHER" id="PTHR44090">
    <property type="entry name" value="WD REPEAT-CONTAINING PROTEIN 61"/>
    <property type="match status" value="1"/>
</dbReference>
<dbReference type="PANTHER" id="PTHR44090:SF1">
    <property type="entry name" value="SUPERKILLER COMPLEX PROTEIN 8"/>
    <property type="match status" value="1"/>
</dbReference>
<dbReference type="InterPro" id="IPR023635">
    <property type="entry name" value="Peptide_deformylase"/>
</dbReference>
<feature type="repeat" description="WD" evidence="5">
    <location>
        <begin position="322"/>
        <end position="363"/>
    </location>
</feature>
<dbReference type="SUPFAM" id="SSF56420">
    <property type="entry name" value="Peptide deformylase"/>
    <property type="match status" value="1"/>
</dbReference>
<evidence type="ECO:0000256" key="5">
    <source>
        <dbReference type="PROSITE-ProRule" id="PRU00221"/>
    </source>
</evidence>
<feature type="repeat" description="WD" evidence="5">
    <location>
        <begin position="366"/>
        <end position="407"/>
    </location>
</feature>
<feature type="repeat" description="WD" evidence="5">
    <location>
        <begin position="247"/>
        <end position="279"/>
    </location>
</feature>
<dbReference type="InterPro" id="IPR051510">
    <property type="entry name" value="SKI8"/>
</dbReference>
<dbReference type="AlphaFoldDB" id="A0A8S2N5D5"/>
<keyword evidence="3 5" id="KW-0853">WD repeat</keyword>
<name>A0A8S2N5D5_9BILA</name>
<comment type="similarity">
    <text evidence="1">Belongs to the polypeptide deformylase family.</text>
</comment>
<dbReference type="GO" id="GO:0016593">
    <property type="term" value="C:Cdc73/Paf1 complex"/>
    <property type="evidence" value="ECO:0007669"/>
    <property type="project" value="TreeGrafter"/>
</dbReference>
<dbReference type="PRINTS" id="PR01576">
    <property type="entry name" value="PDEFORMYLASE"/>
</dbReference>
<dbReference type="PROSITE" id="PS50082">
    <property type="entry name" value="WD_REPEATS_2"/>
    <property type="match status" value="4"/>
</dbReference>
<dbReference type="SMART" id="SM00320">
    <property type="entry name" value="WD40"/>
    <property type="match status" value="5"/>
</dbReference>
<dbReference type="InterPro" id="IPR036821">
    <property type="entry name" value="Peptide_deformylase_sf"/>
</dbReference>
<dbReference type="CDD" id="cd00200">
    <property type="entry name" value="WD40"/>
    <property type="match status" value="1"/>
</dbReference>
<organism evidence="6 7">
    <name type="scientific">Rotaria magnacalcarata</name>
    <dbReference type="NCBI Taxonomy" id="392030"/>
    <lineage>
        <taxon>Eukaryota</taxon>
        <taxon>Metazoa</taxon>
        <taxon>Spiralia</taxon>
        <taxon>Gnathifera</taxon>
        <taxon>Rotifera</taxon>
        <taxon>Eurotatoria</taxon>
        <taxon>Bdelloidea</taxon>
        <taxon>Philodinida</taxon>
        <taxon>Philodinidae</taxon>
        <taxon>Rotaria</taxon>
    </lineage>
</organism>
<dbReference type="Pfam" id="PF00400">
    <property type="entry name" value="WD40"/>
    <property type="match status" value="5"/>
</dbReference>
<comment type="caution">
    <text evidence="6">The sequence shown here is derived from an EMBL/GenBank/DDBJ whole genome shotgun (WGS) entry which is preliminary data.</text>
</comment>
<evidence type="ECO:0000256" key="3">
    <source>
        <dbReference type="ARBA" id="ARBA00022574"/>
    </source>
</evidence>
<evidence type="ECO:0000256" key="4">
    <source>
        <dbReference type="ARBA" id="ARBA00022737"/>
    </source>
</evidence>
<dbReference type="Gene3D" id="2.130.10.10">
    <property type="entry name" value="YVTN repeat-like/Quinoprotein amine dehydrogenase"/>
    <property type="match status" value="1"/>
</dbReference>
<sequence length="443" mass="49907">MLKLHRCLFPLRSVHQFWRSQSTNAYSSEWVLPSLQQDLEKFSTLNPLPASICLIGDPHLRRSNELVLNLQDGFIQAAKLRLHRALADFRRKNGFGRGMSACQIGVNLRMIALNLGYGPLTLINPRIVWASSDSITMWDDCMSIPRMLVKKQRAKSISIVYTDDNGHEKKWNELDVSISELLQHEIDHLNGILNIDKPFIDNNTNGKESIISMDQYERDKKYFDEQVDYTIVPTFYWSFLCLVNAWSLAFSPDGQYLATGSFGGKVDLYNAENGQKEKTLDTQTKFVLSAIYSPDGKLLACGSQNGFVNIFDVATGKLLHTVEGHAMPIRALCFSPDSQVLASASDDCHIRLHDIHSAQPTTVSTLSGHSSWVLSVAFSSDNQHLISSSSDKSVKIWDTKAKRCVYTSAEHSDQVWCVRFNYSGTQFVSMSQDKSIIVHSFNH</sequence>
<dbReference type="InterPro" id="IPR015943">
    <property type="entry name" value="WD40/YVTN_repeat-like_dom_sf"/>
</dbReference>
<gene>
    <name evidence="6" type="ORF">SMN809_LOCUS10613</name>
</gene>
<dbReference type="InterPro" id="IPR036322">
    <property type="entry name" value="WD40_repeat_dom_sf"/>
</dbReference>
<dbReference type="GO" id="GO:0042586">
    <property type="term" value="F:peptide deformylase activity"/>
    <property type="evidence" value="ECO:0007669"/>
    <property type="project" value="UniProtKB-EC"/>
</dbReference>
<dbReference type="SUPFAM" id="SSF50978">
    <property type="entry name" value="WD40 repeat-like"/>
    <property type="match status" value="1"/>
</dbReference>
<accession>A0A8S2N5D5</accession>
<reference evidence="6" key="1">
    <citation type="submission" date="2021-02" db="EMBL/GenBank/DDBJ databases">
        <authorList>
            <person name="Nowell W R."/>
        </authorList>
    </citation>
    <scope>NUCLEOTIDE SEQUENCE</scope>
</reference>
<dbReference type="PROSITE" id="PS50294">
    <property type="entry name" value="WD_REPEATS_REGION"/>
    <property type="match status" value="2"/>
</dbReference>
<evidence type="ECO:0000256" key="1">
    <source>
        <dbReference type="ARBA" id="ARBA00010759"/>
    </source>
</evidence>
<evidence type="ECO:0000313" key="6">
    <source>
        <dbReference type="EMBL" id="CAF3976413.1"/>
    </source>
</evidence>
<keyword evidence="4" id="KW-0677">Repeat</keyword>